<accession>A0A2V2N7H9</accession>
<dbReference type="AlphaFoldDB" id="A0A2V2N7H9"/>
<evidence type="ECO:0000313" key="3">
    <source>
        <dbReference type="Proteomes" id="UP000245934"/>
    </source>
</evidence>
<evidence type="ECO:0000313" key="2">
    <source>
        <dbReference type="EMBL" id="PWR72458.1"/>
    </source>
</evidence>
<keyword evidence="1" id="KW-0472">Membrane</keyword>
<comment type="caution">
    <text evidence="2">The sequence shown here is derived from an EMBL/GenBank/DDBJ whole genome shotgun (WGS) entry which is preliminary data.</text>
</comment>
<gene>
    <name evidence="2" type="ORF">DLD82_12030</name>
</gene>
<feature type="transmembrane region" description="Helical" evidence="1">
    <location>
        <begin position="6"/>
        <end position="24"/>
    </location>
</feature>
<sequence>MNLIRTTLLTGALIYGLIFIVELIRGHILLQAIIGVILILGLAALPFSKEEHLLHNGEMVAVWTCILLFGLYAILKSGGLV</sequence>
<feature type="transmembrane region" description="Helical" evidence="1">
    <location>
        <begin position="59"/>
        <end position="75"/>
    </location>
</feature>
<evidence type="ECO:0000256" key="1">
    <source>
        <dbReference type="SAM" id="Phobius"/>
    </source>
</evidence>
<keyword evidence="1" id="KW-1133">Transmembrane helix</keyword>
<proteinExistence type="predicted"/>
<dbReference type="Proteomes" id="UP000245934">
    <property type="component" value="Unassembled WGS sequence"/>
</dbReference>
<organism evidence="2 3">
    <name type="scientific">Methanospirillum stamsii</name>
    <dbReference type="NCBI Taxonomy" id="1277351"/>
    <lineage>
        <taxon>Archaea</taxon>
        <taxon>Methanobacteriati</taxon>
        <taxon>Methanobacteriota</taxon>
        <taxon>Stenosarchaea group</taxon>
        <taxon>Methanomicrobia</taxon>
        <taxon>Methanomicrobiales</taxon>
        <taxon>Methanospirillaceae</taxon>
        <taxon>Methanospirillum</taxon>
    </lineage>
</organism>
<keyword evidence="3" id="KW-1185">Reference proteome</keyword>
<dbReference type="RefSeq" id="WP_109941369.1">
    <property type="nucleotide sequence ID" value="NZ_CP176366.1"/>
</dbReference>
<dbReference type="OrthoDB" id="117230at2157"/>
<reference evidence="2 3" key="1">
    <citation type="submission" date="2018-05" db="EMBL/GenBank/DDBJ databases">
        <title>Draft genome of Methanospirillum stamsii Pt1.</title>
        <authorList>
            <person name="Dueholm M.S."/>
            <person name="Nielsen P.H."/>
            <person name="Bakmann L.F."/>
            <person name="Otzen D.E."/>
        </authorList>
    </citation>
    <scope>NUCLEOTIDE SEQUENCE [LARGE SCALE GENOMIC DNA]</scope>
    <source>
        <strain evidence="2 3">Pt1</strain>
    </source>
</reference>
<feature type="transmembrane region" description="Helical" evidence="1">
    <location>
        <begin position="29"/>
        <end position="47"/>
    </location>
</feature>
<name>A0A2V2N7H9_9EURY</name>
<keyword evidence="1" id="KW-0812">Transmembrane</keyword>
<dbReference type="EMBL" id="QGMZ01000026">
    <property type="protein sequence ID" value="PWR72458.1"/>
    <property type="molecule type" value="Genomic_DNA"/>
</dbReference>
<protein>
    <submittedName>
        <fullName evidence="2">Uncharacterized protein</fullName>
    </submittedName>
</protein>
<dbReference type="GeneID" id="97608575"/>